<dbReference type="SUPFAM" id="SSF103088">
    <property type="entry name" value="OmpA-like"/>
    <property type="match status" value="1"/>
</dbReference>
<dbReference type="Pfam" id="PF07676">
    <property type="entry name" value="PD40"/>
    <property type="match status" value="2"/>
</dbReference>
<dbReference type="GO" id="GO:0016020">
    <property type="term" value="C:membrane"/>
    <property type="evidence" value="ECO:0007669"/>
    <property type="project" value="UniProtKB-UniRule"/>
</dbReference>
<dbReference type="InterPro" id="IPR011990">
    <property type="entry name" value="TPR-like_helical_dom_sf"/>
</dbReference>
<reference evidence="4 5" key="1">
    <citation type="submission" date="2017-02" db="EMBL/GenBank/DDBJ databases">
        <authorList>
            <person name="Peterson S.W."/>
        </authorList>
    </citation>
    <scope>NUCLEOTIDE SEQUENCE [LARGE SCALE GENOMIC DNA]</scope>
    <source>
        <strain evidence="4 5">DSM 24412</strain>
    </source>
</reference>
<feature type="chain" id="PRO_5012142967" evidence="2">
    <location>
        <begin position="23"/>
        <end position="683"/>
    </location>
</feature>
<dbReference type="InterPro" id="IPR006665">
    <property type="entry name" value="OmpA-like"/>
</dbReference>
<dbReference type="PROSITE" id="PS51123">
    <property type="entry name" value="OMPA_2"/>
    <property type="match status" value="1"/>
</dbReference>
<dbReference type="InterPro" id="IPR011042">
    <property type="entry name" value="6-blade_b-propeller_TolB-like"/>
</dbReference>
<dbReference type="RefSeq" id="WP_079556726.1">
    <property type="nucleotide sequence ID" value="NZ_CP021904.1"/>
</dbReference>
<feature type="domain" description="OmpA-like" evidence="3">
    <location>
        <begin position="560"/>
        <end position="682"/>
    </location>
</feature>
<name>A0A1T5D1W5_9BACT</name>
<keyword evidence="1" id="KW-0472">Membrane</keyword>
<organism evidence="4 5">
    <name type="scientific">Alkalitalea saponilacus</name>
    <dbReference type="NCBI Taxonomy" id="889453"/>
    <lineage>
        <taxon>Bacteria</taxon>
        <taxon>Pseudomonadati</taxon>
        <taxon>Bacteroidota</taxon>
        <taxon>Bacteroidia</taxon>
        <taxon>Marinilabiliales</taxon>
        <taxon>Marinilabiliaceae</taxon>
        <taxon>Alkalitalea</taxon>
    </lineage>
</organism>
<evidence type="ECO:0000313" key="4">
    <source>
        <dbReference type="EMBL" id="SKB65581.1"/>
    </source>
</evidence>
<dbReference type="Gene3D" id="3.30.1330.60">
    <property type="entry name" value="OmpA-like domain"/>
    <property type="match status" value="1"/>
</dbReference>
<dbReference type="CDD" id="cd07185">
    <property type="entry name" value="OmpA_C-like"/>
    <property type="match status" value="1"/>
</dbReference>
<evidence type="ECO:0000256" key="1">
    <source>
        <dbReference type="PROSITE-ProRule" id="PRU00473"/>
    </source>
</evidence>
<dbReference type="SUPFAM" id="SSF48452">
    <property type="entry name" value="TPR-like"/>
    <property type="match status" value="1"/>
</dbReference>
<dbReference type="Pfam" id="PF00691">
    <property type="entry name" value="OmpA"/>
    <property type="match status" value="1"/>
</dbReference>
<dbReference type="SUPFAM" id="SSF82171">
    <property type="entry name" value="DPP6 N-terminal domain-like"/>
    <property type="match status" value="1"/>
</dbReference>
<proteinExistence type="predicted"/>
<evidence type="ECO:0000313" key="5">
    <source>
        <dbReference type="Proteomes" id="UP000191055"/>
    </source>
</evidence>
<dbReference type="Proteomes" id="UP000191055">
    <property type="component" value="Unassembled WGS sequence"/>
</dbReference>
<keyword evidence="2" id="KW-0732">Signal</keyword>
<keyword evidence="5" id="KW-1185">Reference proteome</keyword>
<evidence type="ECO:0000259" key="3">
    <source>
        <dbReference type="PROSITE" id="PS51123"/>
    </source>
</evidence>
<dbReference type="AlphaFoldDB" id="A0A1T5D1W5"/>
<dbReference type="InterPro" id="IPR011659">
    <property type="entry name" value="WD40"/>
</dbReference>
<feature type="signal peptide" evidence="2">
    <location>
        <begin position="1"/>
        <end position="22"/>
    </location>
</feature>
<dbReference type="EMBL" id="FUYV01000004">
    <property type="protein sequence ID" value="SKB65581.1"/>
    <property type="molecule type" value="Genomic_DNA"/>
</dbReference>
<accession>A0A1T5D1W5</accession>
<dbReference type="PANTHER" id="PTHR30329">
    <property type="entry name" value="STATOR ELEMENT OF FLAGELLAR MOTOR COMPLEX"/>
    <property type="match status" value="1"/>
</dbReference>
<dbReference type="Gene3D" id="2.120.10.30">
    <property type="entry name" value="TolB, C-terminal domain"/>
    <property type="match status" value="1"/>
</dbReference>
<dbReference type="PANTHER" id="PTHR30329:SF21">
    <property type="entry name" value="LIPOPROTEIN YIAD-RELATED"/>
    <property type="match status" value="1"/>
</dbReference>
<evidence type="ECO:0000256" key="2">
    <source>
        <dbReference type="SAM" id="SignalP"/>
    </source>
</evidence>
<dbReference type="InterPro" id="IPR050330">
    <property type="entry name" value="Bact_OuterMem_StrucFunc"/>
</dbReference>
<dbReference type="OrthoDB" id="1488841at2"/>
<dbReference type="KEGG" id="asx:CDL62_16055"/>
<gene>
    <name evidence="4" type="ORF">SAMN03080601_00943</name>
</gene>
<dbReference type="Gene3D" id="1.25.40.10">
    <property type="entry name" value="Tetratricopeptide repeat domain"/>
    <property type="match status" value="1"/>
</dbReference>
<dbReference type="InterPro" id="IPR036737">
    <property type="entry name" value="OmpA-like_sf"/>
</dbReference>
<dbReference type="STRING" id="889453.SAMN03080601_00943"/>
<protein>
    <submittedName>
        <fullName evidence="4">Outer membrane protein OmpA</fullName>
    </submittedName>
</protein>
<sequence length="683" mass="77503">MRPYLKSIFIFLFLLSSTLAWSQGALLRRANNEYNRGEYYEALQLFQRIVASGYELDIESRIKVAHCHYDRNNIMEAWSIFSELEDHLTGHYLFLYASSTHKIGFYEGAINLYRRARPENPRIQGQIDELIRACEWALANPIFDQDVNVLPSLIPTFGQSFGLQYYGDGVVYSSASPEDEGQRGRRDRTGRSMLDLYYSDLTNGSVSSERRLFSQNLVFPEHVGATSFSPDQKRMYYTRVVRVRGGSVFKIFSVEHDGRDWVNERELPFNSNDFDTGYPAVSPDGKFLYFASNRPGGYGGMDIYMVEIRGRGNYGPPRNLGPEVNTFGNEVFPFISQDNVLYFSSDGHIGFGGLDVFKASNVNGNWRNIENMMQPMNSSFDDFAFVINPENPSHGFFSTNRRGDGDNDEFYSVRLREQEERIESEPIDAIPVIGLPDSEPEPEPVIEEPIIEEPVIEEPTIDLSMFPSSFGTIVNSSFDEDALENASVRLLDSFTGSVVARGSTGSNGRFLITIPDSYRREGQEFEIEVSKSEYHTRKLVANILELTEIERNGITLTRIFREAALNEISGLIIPYVGSEITQEGYRILDQVAGYLENNPHVVIRLNAHTDARGDRMNNLTTSQNVSETAKSYLVSKGISGNNIIARGYGERYLLNNCSRGKLCSDSEHLENRRVEVVIWRFLQ</sequence>